<dbReference type="Pfam" id="PF14311">
    <property type="entry name" value="DUF4379"/>
    <property type="match status" value="1"/>
</dbReference>
<dbReference type="PANTHER" id="PTHR37317">
    <property type="entry name" value="BLR8090 PROTEIN"/>
    <property type="match status" value="1"/>
</dbReference>
<dbReference type="Proteomes" id="UP000515908">
    <property type="component" value="Chromosome 04"/>
</dbReference>
<evidence type="ECO:0000313" key="2">
    <source>
        <dbReference type="EMBL" id="CAD2214876.1"/>
    </source>
</evidence>
<dbReference type="AlphaFoldDB" id="A0A7G2C569"/>
<dbReference type="InterPro" id="IPR025487">
    <property type="entry name" value="DUF4379"/>
</dbReference>
<gene>
    <name evidence="2" type="ORF">ADEAN_000232900</name>
</gene>
<protein>
    <submittedName>
        <fullName evidence="2">Probable Zinc-ribbon domain containing protein, putative</fullName>
    </submittedName>
</protein>
<name>A0A7G2C569_9TRYP</name>
<organism evidence="2 3">
    <name type="scientific">Angomonas deanei</name>
    <dbReference type="NCBI Taxonomy" id="59799"/>
    <lineage>
        <taxon>Eukaryota</taxon>
        <taxon>Discoba</taxon>
        <taxon>Euglenozoa</taxon>
        <taxon>Kinetoplastea</taxon>
        <taxon>Metakinetoplastina</taxon>
        <taxon>Trypanosomatida</taxon>
        <taxon>Trypanosomatidae</taxon>
        <taxon>Strigomonadinae</taxon>
        <taxon>Angomonas</taxon>
    </lineage>
</organism>
<evidence type="ECO:0000259" key="1">
    <source>
        <dbReference type="Pfam" id="PF14311"/>
    </source>
</evidence>
<dbReference type="VEuPathDB" id="TriTrypDB:ADEAN_000232900"/>
<keyword evidence="3" id="KW-1185">Reference proteome</keyword>
<sequence length="144" mass="16418">MLMRRVAGSAPTVPFISGLRFKASHVKIANRKKVEMFEGKRFQVPTRLRTAAPLIAMEWNYKRNKGFSYPEIIGIGSMEPVWWECSKCGEEFEMSCEKRVVRGKGCPRCSANPPPPAEEELLDGEKNAALQPKRPMMLNIRTKY</sequence>
<dbReference type="PANTHER" id="PTHR37317:SF1">
    <property type="entry name" value="ZINC-RIBBON DOMAIN-CONTAINING PROTEIN-RELATED"/>
    <property type="match status" value="1"/>
</dbReference>
<accession>A0A7G2C569</accession>
<dbReference type="EMBL" id="LR877148">
    <property type="protein sequence ID" value="CAD2214876.1"/>
    <property type="molecule type" value="Genomic_DNA"/>
</dbReference>
<evidence type="ECO:0000313" key="3">
    <source>
        <dbReference type="Proteomes" id="UP000515908"/>
    </source>
</evidence>
<proteinExistence type="predicted"/>
<reference evidence="2 3" key="1">
    <citation type="submission" date="2020-08" db="EMBL/GenBank/DDBJ databases">
        <authorList>
            <person name="Newling K."/>
            <person name="Davey J."/>
            <person name="Forrester S."/>
        </authorList>
    </citation>
    <scope>NUCLEOTIDE SEQUENCE [LARGE SCALE GENOMIC DNA]</scope>
    <source>
        <strain evidence="3">Crithidia deanei Carvalho (ATCC PRA-265)</strain>
    </source>
</reference>
<feature type="domain" description="Treble clef zinc finger" evidence="1">
    <location>
        <begin position="55"/>
        <end position="111"/>
    </location>
</feature>